<keyword evidence="3 4" id="KW-0975">Bacterial flagellum</keyword>
<evidence type="ECO:0000256" key="1">
    <source>
        <dbReference type="ARBA" id="ARBA00004117"/>
    </source>
</evidence>
<reference evidence="6 7" key="1">
    <citation type="submission" date="2016-11" db="EMBL/GenBank/DDBJ databases">
        <authorList>
            <person name="Jaros S."/>
            <person name="Januszkiewicz K."/>
            <person name="Wedrychowicz H."/>
        </authorList>
    </citation>
    <scope>NUCLEOTIDE SEQUENCE [LARGE SCALE GENOMIC DNA]</scope>
    <source>
        <strain evidence="6 7">DSM 13106</strain>
    </source>
</reference>
<evidence type="ECO:0000256" key="5">
    <source>
        <dbReference type="NCBIfam" id="TIGR00205"/>
    </source>
</evidence>
<evidence type="ECO:0000313" key="7">
    <source>
        <dbReference type="Proteomes" id="UP000184389"/>
    </source>
</evidence>
<proteinExistence type="inferred from homology"/>
<dbReference type="PRINTS" id="PR01006">
    <property type="entry name" value="FLGHOOKFLIE"/>
</dbReference>
<dbReference type="GO" id="GO:0009425">
    <property type="term" value="C:bacterial-type flagellum basal body"/>
    <property type="evidence" value="ECO:0007669"/>
    <property type="project" value="UniProtKB-SubCell"/>
</dbReference>
<dbReference type="EMBL" id="FQXR01000008">
    <property type="protein sequence ID" value="SHI05140.1"/>
    <property type="molecule type" value="Genomic_DNA"/>
</dbReference>
<dbReference type="InterPro" id="IPR001624">
    <property type="entry name" value="FliE"/>
</dbReference>
<dbReference type="HAMAP" id="MF_00724">
    <property type="entry name" value="FliE"/>
    <property type="match status" value="1"/>
</dbReference>
<dbReference type="PANTHER" id="PTHR34653:SF1">
    <property type="entry name" value="FLAGELLAR HOOK-BASAL BODY COMPLEX PROTEIN FLIE"/>
    <property type="match status" value="1"/>
</dbReference>
<dbReference type="GO" id="GO:0005198">
    <property type="term" value="F:structural molecule activity"/>
    <property type="evidence" value="ECO:0007669"/>
    <property type="project" value="UniProtKB-UniRule"/>
</dbReference>
<accession>A0A1M5XZB6</accession>
<dbReference type="GO" id="GO:0003774">
    <property type="term" value="F:cytoskeletal motor activity"/>
    <property type="evidence" value="ECO:0007669"/>
    <property type="project" value="InterPro"/>
</dbReference>
<dbReference type="OrthoDB" id="9812413at2"/>
<keyword evidence="6" id="KW-0282">Flagellum</keyword>
<organism evidence="6 7">
    <name type="scientific">Sporanaerobacter acetigenes DSM 13106</name>
    <dbReference type="NCBI Taxonomy" id="1123281"/>
    <lineage>
        <taxon>Bacteria</taxon>
        <taxon>Bacillati</taxon>
        <taxon>Bacillota</taxon>
        <taxon>Tissierellia</taxon>
        <taxon>Tissierellales</taxon>
        <taxon>Sporanaerobacteraceae</taxon>
        <taxon>Sporanaerobacter</taxon>
    </lineage>
</organism>
<evidence type="ECO:0000313" key="6">
    <source>
        <dbReference type="EMBL" id="SHI05140.1"/>
    </source>
</evidence>
<dbReference type="PANTHER" id="PTHR34653">
    <property type="match status" value="1"/>
</dbReference>
<evidence type="ECO:0000256" key="4">
    <source>
        <dbReference type="HAMAP-Rule" id="MF_00724"/>
    </source>
</evidence>
<comment type="similarity">
    <text evidence="2 4">Belongs to the FliE family.</text>
</comment>
<gene>
    <name evidence="4" type="primary">fliE</name>
    <name evidence="6" type="ORF">SAMN02745180_01919</name>
</gene>
<evidence type="ECO:0000256" key="3">
    <source>
        <dbReference type="ARBA" id="ARBA00023143"/>
    </source>
</evidence>
<protein>
    <recommendedName>
        <fullName evidence="4 5">Flagellar hook-basal body complex protein FliE</fullName>
    </recommendedName>
</protein>
<keyword evidence="7" id="KW-1185">Reference proteome</keyword>
<dbReference type="RefSeq" id="WP_072744574.1">
    <property type="nucleotide sequence ID" value="NZ_FQXR01000008.1"/>
</dbReference>
<evidence type="ECO:0000256" key="2">
    <source>
        <dbReference type="ARBA" id="ARBA00009272"/>
    </source>
</evidence>
<keyword evidence="6" id="KW-0966">Cell projection</keyword>
<comment type="subcellular location">
    <subcellularLocation>
        <location evidence="1 4">Bacterial flagellum basal body</location>
    </subcellularLocation>
</comment>
<dbReference type="GO" id="GO:0071973">
    <property type="term" value="P:bacterial-type flagellum-dependent cell motility"/>
    <property type="evidence" value="ECO:0007669"/>
    <property type="project" value="InterPro"/>
</dbReference>
<name>A0A1M5XZB6_9FIRM</name>
<dbReference type="Pfam" id="PF02049">
    <property type="entry name" value="FliE"/>
    <property type="match status" value="1"/>
</dbReference>
<dbReference type="AlphaFoldDB" id="A0A1M5XZB6"/>
<keyword evidence="6" id="KW-0969">Cilium</keyword>
<dbReference type="NCBIfam" id="TIGR00205">
    <property type="entry name" value="fliE"/>
    <property type="match status" value="1"/>
</dbReference>
<dbReference type="STRING" id="1123281.SAMN02745180_01919"/>
<sequence>MNINPIQHNKDATFILNKDIKNEKNNEISFGDYLKNSIDEVNRLQVESQNYKNLLATGEVDNLHDVTIAAEKANIALQLTMSIRNKVVDAYREIMRMQI</sequence>
<dbReference type="Proteomes" id="UP000184389">
    <property type="component" value="Unassembled WGS sequence"/>
</dbReference>